<protein>
    <recommendedName>
        <fullName evidence="2">DUF306 domain-containing protein</fullName>
    </recommendedName>
</protein>
<organism evidence="3 4">
    <name type="scientific">Stenotrophomonas maltophilia</name>
    <name type="common">Pseudomonas maltophilia</name>
    <name type="synonym">Xanthomonas maltophilia</name>
    <dbReference type="NCBI Taxonomy" id="40324"/>
    <lineage>
        <taxon>Bacteria</taxon>
        <taxon>Pseudomonadati</taxon>
        <taxon>Pseudomonadota</taxon>
        <taxon>Gammaproteobacteria</taxon>
        <taxon>Lysobacterales</taxon>
        <taxon>Lysobacteraceae</taxon>
        <taxon>Stenotrophomonas</taxon>
        <taxon>Stenotrophomonas maltophilia group</taxon>
    </lineage>
</organism>
<dbReference type="EMBL" id="LYVJ01000011">
    <property type="protein sequence ID" value="OBU65302.1"/>
    <property type="molecule type" value="Genomic_DNA"/>
</dbReference>
<evidence type="ECO:0000256" key="1">
    <source>
        <dbReference type="SAM" id="SignalP"/>
    </source>
</evidence>
<dbReference type="AlphaFoldDB" id="A0A1A6XP64"/>
<dbReference type="Proteomes" id="UP000092256">
    <property type="component" value="Unassembled WGS sequence"/>
</dbReference>
<feature type="domain" description="DUF306" evidence="2">
    <location>
        <begin position="30"/>
        <end position="143"/>
    </location>
</feature>
<evidence type="ECO:0000259" key="2">
    <source>
        <dbReference type="Pfam" id="PF03724"/>
    </source>
</evidence>
<accession>A0A1A6XP64</accession>
<evidence type="ECO:0000313" key="3">
    <source>
        <dbReference type="EMBL" id="OBU65302.1"/>
    </source>
</evidence>
<dbReference type="Gene3D" id="2.40.128.270">
    <property type="match status" value="1"/>
</dbReference>
<dbReference type="Pfam" id="PF03724">
    <property type="entry name" value="META"/>
    <property type="match status" value="1"/>
</dbReference>
<gene>
    <name evidence="3" type="ORF">A9K58_14565</name>
</gene>
<dbReference type="InterPro" id="IPR005184">
    <property type="entry name" value="DUF306_Meta_HslJ"/>
</dbReference>
<reference evidence="3 4" key="1">
    <citation type="submission" date="2016-05" db="EMBL/GenBank/DDBJ databases">
        <title>Draft Genome Sequences of Stenotrophomonas maltophilia Strains Sm32COP, Sm41DVV, Sm46PAILV, SmF3, SmF22, SmSOFb1 and SmCVFa1, Isolated from Different Manures, in France.</title>
        <authorList>
            <person name="Nazaret S."/>
            <person name="Bodilis J."/>
        </authorList>
    </citation>
    <scope>NUCLEOTIDE SEQUENCE [LARGE SCALE GENOMIC DNA]</scope>
    <source>
        <strain evidence="3 4">Sm46PAILV</strain>
    </source>
</reference>
<keyword evidence="1" id="KW-0732">Signal</keyword>
<feature type="signal peptide" evidence="1">
    <location>
        <begin position="1"/>
        <end position="21"/>
    </location>
</feature>
<dbReference type="OrthoDB" id="6050641at2"/>
<sequence>MKHVPFFVAIALLAVCADASAASTPTTGQLEANLWQLTHATNAQGRRIDALFVRGRPPYTLRFQPGYMSELNLCNHASSKYRLQGNQLILEDGVVTTAACVRAEVAEQERVAGTVVHARAKMTLALDGRGRLLLRNAEGDALVFAPVPRTDE</sequence>
<proteinExistence type="predicted"/>
<dbReference type="RefSeq" id="WP_065200017.1">
    <property type="nucleotide sequence ID" value="NZ_LYVJ01000011.1"/>
</dbReference>
<evidence type="ECO:0000313" key="4">
    <source>
        <dbReference type="Proteomes" id="UP000092256"/>
    </source>
</evidence>
<dbReference type="InterPro" id="IPR038670">
    <property type="entry name" value="HslJ-like_sf"/>
</dbReference>
<name>A0A1A6XP64_STEMA</name>
<comment type="caution">
    <text evidence="3">The sequence shown here is derived from an EMBL/GenBank/DDBJ whole genome shotgun (WGS) entry which is preliminary data.</text>
</comment>
<feature type="chain" id="PRO_5008353317" description="DUF306 domain-containing protein" evidence="1">
    <location>
        <begin position="22"/>
        <end position="152"/>
    </location>
</feature>